<dbReference type="GO" id="GO:0003824">
    <property type="term" value="F:catalytic activity"/>
    <property type="evidence" value="ECO:0007669"/>
    <property type="project" value="InterPro"/>
</dbReference>
<dbReference type="SUPFAM" id="SSF102114">
    <property type="entry name" value="Radical SAM enzymes"/>
    <property type="match status" value="1"/>
</dbReference>
<evidence type="ECO:0000256" key="6">
    <source>
        <dbReference type="ARBA" id="ARBA00023014"/>
    </source>
</evidence>
<dbReference type="AlphaFoldDB" id="A0A1S6U6I8"/>
<dbReference type="NCBIfam" id="TIGR03955">
    <property type="entry name" value="rSAM_HydG"/>
    <property type="match status" value="1"/>
</dbReference>
<dbReference type="CDD" id="cd01335">
    <property type="entry name" value="Radical_SAM"/>
    <property type="match status" value="1"/>
</dbReference>
<dbReference type="PANTHER" id="PTHR43583">
    <property type="entry name" value="2-IMINOACETATE SYNTHASE"/>
    <property type="match status" value="1"/>
</dbReference>
<reference evidence="9" key="1">
    <citation type="submission" date="2016-09" db="EMBL/GenBank/DDBJ databases">
        <title>Comparative genomics of the Campylobacter concisus group.</title>
        <authorList>
            <person name="Miller W.G."/>
            <person name="Yee E."/>
            <person name="Chapman M.H."/>
            <person name="Huynh S."/>
            <person name="Bono J.L."/>
            <person name="On S.L.W."/>
            <person name="StLeger J."/>
            <person name="Foster G."/>
            <person name="Parker C.T."/>
        </authorList>
    </citation>
    <scope>NUCLEOTIDE SEQUENCE [LARGE SCALE GENOMIC DNA]</scope>
    <source>
        <strain evidence="9">RM18021</strain>
    </source>
</reference>
<evidence type="ECO:0000256" key="1">
    <source>
        <dbReference type="ARBA" id="ARBA00001966"/>
    </source>
</evidence>
<dbReference type="RefSeq" id="WP_078398271.1">
    <property type="nucleotide sequence ID" value="NZ_CP017018.1"/>
</dbReference>
<dbReference type="InterPro" id="IPR058240">
    <property type="entry name" value="rSAM_sf"/>
</dbReference>
<name>A0A1S6U6I8_9BACT</name>
<dbReference type="Gene3D" id="3.20.20.70">
    <property type="entry name" value="Aldolase class I"/>
    <property type="match status" value="1"/>
</dbReference>
<dbReference type="Pfam" id="PF06968">
    <property type="entry name" value="BATS"/>
    <property type="match status" value="1"/>
</dbReference>
<dbReference type="InterPro" id="IPR010722">
    <property type="entry name" value="BATS_dom"/>
</dbReference>
<dbReference type="InterPro" id="IPR034428">
    <property type="entry name" value="ThiH/NoCL/HydG-like"/>
</dbReference>
<evidence type="ECO:0000259" key="7">
    <source>
        <dbReference type="SMART" id="SM00876"/>
    </source>
</evidence>
<keyword evidence="2" id="KW-0004">4Fe-4S</keyword>
<proteinExistence type="predicted"/>
<dbReference type="SFLD" id="SFLDG01060">
    <property type="entry name" value="BATS_domain_containing"/>
    <property type="match status" value="1"/>
</dbReference>
<evidence type="ECO:0000313" key="8">
    <source>
        <dbReference type="EMBL" id="AQW87374.1"/>
    </source>
</evidence>
<gene>
    <name evidence="8" type="ORF">CPIN18021_0548</name>
</gene>
<keyword evidence="9" id="KW-1185">Reference proteome</keyword>
<dbReference type="GeneID" id="56566182"/>
<evidence type="ECO:0000256" key="3">
    <source>
        <dbReference type="ARBA" id="ARBA00022691"/>
    </source>
</evidence>
<dbReference type="EMBL" id="CP017258">
    <property type="protein sequence ID" value="AQW87374.1"/>
    <property type="molecule type" value="Genomic_DNA"/>
</dbReference>
<dbReference type="GO" id="GO:0046872">
    <property type="term" value="F:metal ion binding"/>
    <property type="evidence" value="ECO:0007669"/>
    <property type="project" value="UniProtKB-KW"/>
</dbReference>
<dbReference type="KEGG" id="cpin:CPIN18020_0543"/>
<evidence type="ECO:0000313" key="9">
    <source>
        <dbReference type="Proteomes" id="UP000190868"/>
    </source>
</evidence>
<dbReference type="InterPro" id="IPR007197">
    <property type="entry name" value="rSAM"/>
</dbReference>
<accession>A0A1S6U6I8</accession>
<protein>
    <submittedName>
        <fullName evidence="8">[FeFe] hydrogenase H-cluster radical SAM maturase HydG</fullName>
    </submittedName>
</protein>
<dbReference type="PANTHER" id="PTHR43583:SF2">
    <property type="entry name" value="THIAZOLE BIOSYNTHESIS PROTEIN"/>
    <property type="match status" value="1"/>
</dbReference>
<evidence type="ECO:0000256" key="5">
    <source>
        <dbReference type="ARBA" id="ARBA00023004"/>
    </source>
</evidence>
<dbReference type="InterPro" id="IPR024007">
    <property type="entry name" value="FeFe-hyd_mat_HydG"/>
</dbReference>
<comment type="cofactor">
    <cofactor evidence="1">
        <name>[4Fe-4S] cluster</name>
        <dbReference type="ChEBI" id="CHEBI:49883"/>
    </cofactor>
</comment>
<feature type="domain" description="Biotin and thiamin synthesis-associated" evidence="7">
    <location>
        <begin position="288"/>
        <end position="398"/>
    </location>
</feature>
<dbReference type="Proteomes" id="UP000190868">
    <property type="component" value="Chromosome"/>
</dbReference>
<dbReference type="SFLD" id="SFLDF00319">
    <property type="entry name" value="Fe_hydrogenase_maturase_(HydG"/>
    <property type="match status" value="1"/>
</dbReference>
<dbReference type="InterPro" id="IPR013785">
    <property type="entry name" value="Aldolase_TIM"/>
</dbReference>
<dbReference type="Pfam" id="PF04055">
    <property type="entry name" value="Radical_SAM"/>
    <property type="match status" value="1"/>
</dbReference>
<keyword evidence="4" id="KW-0479">Metal-binding</keyword>
<keyword evidence="6" id="KW-0411">Iron-sulfur</keyword>
<evidence type="ECO:0000256" key="4">
    <source>
        <dbReference type="ARBA" id="ARBA00022723"/>
    </source>
</evidence>
<keyword evidence="3" id="KW-0949">S-adenosyl-L-methionine</keyword>
<sequence>MSWTSERYQKIVEWVNKHEYENFIDEDEIHSILEKTKNASKEEVRAIIAKAKQNASNGAMLSPYETAVLLNNSHDELWEEIFDAATWVKTEVYGDRMVLFSPLYISSPCVNNCKYCGFAESNTEHNKKILREEELKNEVTSMLDMGQKRLVAVYGEHPKSDHNFIAQSVRTIYGVKKGNLSMRRVNINAAPLFEDEYKIVHNEGIGTFQVFQETYHRQTYKENHPENTLKGIYDWRVFALHRALKAGLDDVAIGALLGLYDYKFEILGLLFHAMSLEKYFGIGPHTISFPRIKKASGANNDDMPYALDDDEFLRAIAIIRLMCPFTGTILTAREEPELRNKAIQRCGISQMDAGTNIEIGGYSKDNKIDELNKQQFQIGDHRCIDEFVINVMKKDRIPSFCTSCYREGRTGDHFMPYAKNAKIKYLCLPNAILTLKEYLLDYGSEEARNLGENVIIPKYLKELEQNLPHIAEKVRTLITAMENGERDCHL</sequence>
<dbReference type="GO" id="GO:0042364">
    <property type="term" value="P:water-soluble vitamin biosynthetic process"/>
    <property type="evidence" value="ECO:0007669"/>
    <property type="project" value="UniProtKB-ARBA"/>
</dbReference>
<dbReference type="GO" id="GO:0051539">
    <property type="term" value="F:4 iron, 4 sulfur cluster binding"/>
    <property type="evidence" value="ECO:0007669"/>
    <property type="project" value="UniProtKB-KW"/>
</dbReference>
<organism evidence="8 9">
    <name type="scientific">Campylobacter pinnipediorum subsp. caledonicus</name>
    <dbReference type="NCBI Taxonomy" id="1874362"/>
    <lineage>
        <taxon>Bacteria</taxon>
        <taxon>Pseudomonadati</taxon>
        <taxon>Campylobacterota</taxon>
        <taxon>Epsilonproteobacteria</taxon>
        <taxon>Campylobacterales</taxon>
        <taxon>Campylobacteraceae</taxon>
        <taxon>Campylobacter</taxon>
    </lineage>
</organism>
<dbReference type="GO" id="GO:0044272">
    <property type="term" value="P:sulfur compound biosynthetic process"/>
    <property type="evidence" value="ECO:0007669"/>
    <property type="project" value="UniProtKB-ARBA"/>
</dbReference>
<dbReference type="SFLD" id="SFLDG01081">
    <property type="entry name" value="cleavage_of_the_Ca-Cb_bond_in"/>
    <property type="match status" value="1"/>
</dbReference>
<dbReference type="SMART" id="SM00876">
    <property type="entry name" value="BATS"/>
    <property type="match status" value="1"/>
</dbReference>
<evidence type="ECO:0000256" key="2">
    <source>
        <dbReference type="ARBA" id="ARBA00022485"/>
    </source>
</evidence>
<dbReference type="SFLD" id="SFLDS00029">
    <property type="entry name" value="Radical_SAM"/>
    <property type="match status" value="1"/>
</dbReference>
<keyword evidence="5" id="KW-0408">Iron</keyword>